<feature type="region of interest" description="Disordered" evidence="1">
    <location>
        <begin position="1"/>
        <end position="138"/>
    </location>
</feature>
<evidence type="ECO:0000313" key="2">
    <source>
        <dbReference type="EMBL" id="CAA9336161.1"/>
    </source>
</evidence>
<gene>
    <name evidence="2" type="ORF">AVDCRST_MAG89-2388</name>
</gene>
<organism evidence="2">
    <name type="scientific">uncultured Gemmatimonadota bacterium</name>
    <dbReference type="NCBI Taxonomy" id="203437"/>
    <lineage>
        <taxon>Bacteria</taxon>
        <taxon>Pseudomonadati</taxon>
        <taxon>Gemmatimonadota</taxon>
        <taxon>environmental samples</taxon>
    </lineage>
</organism>
<feature type="compositionally biased region" description="Basic residues" evidence="1">
    <location>
        <begin position="199"/>
        <end position="214"/>
    </location>
</feature>
<feature type="compositionally biased region" description="Basic residues" evidence="1">
    <location>
        <begin position="279"/>
        <end position="288"/>
    </location>
</feature>
<feature type="compositionally biased region" description="Basic and acidic residues" evidence="1">
    <location>
        <begin position="27"/>
        <end position="44"/>
    </location>
</feature>
<feature type="non-terminal residue" evidence="2">
    <location>
        <position position="336"/>
    </location>
</feature>
<feature type="compositionally biased region" description="Basic and acidic residues" evidence="1">
    <location>
        <begin position="215"/>
        <end position="229"/>
    </location>
</feature>
<feature type="compositionally biased region" description="Basic residues" evidence="1">
    <location>
        <begin position="69"/>
        <end position="98"/>
    </location>
</feature>
<feature type="region of interest" description="Disordered" evidence="1">
    <location>
        <begin position="260"/>
        <end position="288"/>
    </location>
</feature>
<feature type="region of interest" description="Disordered" evidence="1">
    <location>
        <begin position="302"/>
        <end position="336"/>
    </location>
</feature>
<feature type="region of interest" description="Disordered" evidence="1">
    <location>
        <begin position="199"/>
        <end position="245"/>
    </location>
</feature>
<name>A0A6J4LP72_9BACT</name>
<feature type="compositionally biased region" description="Basic residues" evidence="1">
    <location>
        <begin position="16"/>
        <end position="26"/>
    </location>
</feature>
<sequence>DRSRAYSRTPALPHPKAGRARHLRVGHHLDPGRRAGRTGVRDVGRPGVLACRGRRRASARVGDRAAGPRGRRPVRRGARVHGRAPRPVRRPRHPHRPRAQQPGGAALHRRRPPGRTADGRRRGVDVGRAGAAGGGARRAVRELPVRLRDGAGDGGAAPGVLRRAAVLRPSLALSGLPRKGRAAAAEAAGVGALGRLFRRRPAQCRRTGPNRRSRRADGGADRPHPERRTGAGARYPRQPGRRDGLAAELSCRPARLARAPGLLFSGGSHADREPPRQSRGGRPHGLRRRVGHHLLCIVARGPHRAARHRPRSRRRTPQALAPRRHRVVRAPGGIDL</sequence>
<accession>A0A6J4LP72</accession>
<dbReference type="EMBL" id="CADCTV010000503">
    <property type="protein sequence ID" value="CAA9336161.1"/>
    <property type="molecule type" value="Genomic_DNA"/>
</dbReference>
<feature type="non-terminal residue" evidence="2">
    <location>
        <position position="1"/>
    </location>
</feature>
<dbReference type="AlphaFoldDB" id="A0A6J4LP72"/>
<evidence type="ECO:0000256" key="1">
    <source>
        <dbReference type="SAM" id="MobiDB-lite"/>
    </source>
</evidence>
<protein>
    <submittedName>
        <fullName evidence="2">Uncharacterized protein</fullName>
    </submittedName>
</protein>
<proteinExistence type="predicted"/>
<feature type="compositionally biased region" description="Basic residues" evidence="1">
    <location>
        <begin position="302"/>
        <end position="328"/>
    </location>
</feature>
<reference evidence="2" key="1">
    <citation type="submission" date="2020-02" db="EMBL/GenBank/DDBJ databases">
        <authorList>
            <person name="Meier V. D."/>
        </authorList>
    </citation>
    <scope>NUCLEOTIDE SEQUENCE</scope>
    <source>
        <strain evidence="2">AVDCRST_MAG89</strain>
    </source>
</reference>